<name>A0AA37ZDX8_9ENTR</name>
<dbReference type="AlphaFoldDB" id="A0AA37ZDX8"/>
<sequence>MTTITREFTKEQLIDQAKGCLMLAQCAVDARPDDVAAAKNLALYEIALASLNSRPVASCIVDDGSMCIDGFGEYAEHSLPDGAHDLYAVPPLSVLPEQVPETLRDEIIDLCDGYEVGDIGAQEIWDVCRATMLSGVKP</sequence>
<dbReference type="Proteomes" id="UP000867745">
    <property type="component" value="Unassembled WGS sequence"/>
</dbReference>
<gene>
    <name evidence="1" type="ORF">JAW44_004576</name>
</gene>
<dbReference type="EMBL" id="DACUGV010000010">
    <property type="protein sequence ID" value="HAT7594770.1"/>
    <property type="molecule type" value="Genomic_DNA"/>
</dbReference>
<reference evidence="1" key="1">
    <citation type="journal article" date="2018" name="Genome Biol.">
        <title>SKESA: strategic k-mer extension for scrupulous assemblies.</title>
        <authorList>
            <person name="Souvorov A."/>
            <person name="Agarwala R."/>
            <person name="Lipman D.J."/>
        </authorList>
    </citation>
    <scope>NUCLEOTIDE SEQUENCE</scope>
    <source>
        <strain evidence="1">RS189</strain>
    </source>
</reference>
<evidence type="ECO:0000313" key="1">
    <source>
        <dbReference type="EMBL" id="HAT7594770.1"/>
    </source>
</evidence>
<reference evidence="1" key="2">
    <citation type="submission" date="2020-11" db="EMBL/GenBank/DDBJ databases">
        <authorList>
            <consortium name="NCBI Pathogen Detection Project"/>
        </authorList>
    </citation>
    <scope>NUCLEOTIDE SEQUENCE</scope>
    <source>
        <strain evidence="1">RS189</strain>
    </source>
</reference>
<accession>A0AA37ZDX8</accession>
<evidence type="ECO:0000313" key="2">
    <source>
        <dbReference type="Proteomes" id="UP000867745"/>
    </source>
</evidence>
<proteinExistence type="predicted"/>
<protein>
    <submittedName>
        <fullName evidence="1">Uncharacterized protein</fullName>
    </submittedName>
</protein>
<comment type="caution">
    <text evidence="1">The sequence shown here is derived from an EMBL/GenBank/DDBJ whole genome shotgun (WGS) entry which is preliminary data.</text>
</comment>
<organism evidence="1 2">
    <name type="scientific">Citrobacter werkmanii</name>
    <dbReference type="NCBI Taxonomy" id="67827"/>
    <lineage>
        <taxon>Bacteria</taxon>
        <taxon>Pseudomonadati</taxon>
        <taxon>Pseudomonadota</taxon>
        <taxon>Gammaproteobacteria</taxon>
        <taxon>Enterobacterales</taxon>
        <taxon>Enterobacteriaceae</taxon>
        <taxon>Citrobacter</taxon>
        <taxon>Citrobacter freundii complex</taxon>
    </lineage>
</organism>